<dbReference type="InterPro" id="IPR036638">
    <property type="entry name" value="HLH_DNA-bd_sf"/>
</dbReference>
<organism evidence="6 7">
    <name type="scientific">Taxus chinensis</name>
    <name type="common">Chinese yew</name>
    <name type="synonym">Taxus wallichiana var. chinensis</name>
    <dbReference type="NCBI Taxonomy" id="29808"/>
    <lineage>
        <taxon>Eukaryota</taxon>
        <taxon>Viridiplantae</taxon>
        <taxon>Streptophyta</taxon>
        <taxon>Embryophyta</taxon>
        <taxon>Tracheophyta</taxon>
        <taxon>Spermatophyta</taxon>
        <taxon>Pinopsida</taxon>
        <taxon>Pinidae</taxon>
        <taxon>Conifers II</taxon>
        <taxon>Cupressales</taxon>
        <taxon>Taxaceae</taxon>
        <taxon>Taxus</taxon>
    </lineage>
</organism>
<evidence type="ECO:0000313" key="7">
    <source>
        <dbReference type="Proteomes" id="UP000824469"/>
    </source>
</evidence>
<evidence type="ECO:0000256" key="4">
    <source>
        <dbReference type="ARBA" id="ARBA00023242"/>
    </source>
</evidence>
<keyword evidence="3" id="KW-0804">Transcription</keyword>
<keyword evidence="4" id="KW-0539">Nucleus</keyword>
<dbReference type="GO" id="GO:0043565">
    <property type="term" value="F:sequence-specific DNA binding"/>
    <property type="evidence" value="ECO:0007669"/>
    <property type="project" value="TreeGrafter"/>
</dbReference>
<comment type="subcellular location">
    <subcellularLocation>
        <location evidence="1">Nucleus</location>
    </subcellularLocation>
</comment>
<name>A0AA38GL22_TAXCH</name>
<dbReference type="PANTHER" id="PTHR31945:SF11">
    <property type="entry name" value="TRANSCRIPTION FACTOR ABORTED MICROSPORES"/>
    <property type="match status" value="1"/>
</dbReference>
<dbReference type="Proteomes" id="UP000824469">
    <property type="component" value="Unassembled WGS sequence"/>
</dbReference>
<dbReference type="GO" id="GO:0046983">
    <property type="term" value="F:protein dimerization activity"/>
    <property type="evidence" value="ECO:0007669"/>
    <property type="project" value="InterPro"/>
</dbReference>
<evidence type="ECO:0000259" key="5">
    <source>
        <dbReference type="Pfam" id="PF22754"/>
    </source>
</evidence>
<evidence type="ECO:0000313" key="6">
    <source>
        <dbReference type="EMBL" id="KAH9323683.1"/>
    </source>
</evidence>
<dbReference type="PANTHER" id="PTHR31945">
    <property type="entry name" value="TRANSCRIPTION FACTOR SCREAM2-RELATED"/>
    <property type="match status" value="1"/>
</dbReference>
<keyword evidence="2" id="KW-0805">Transcription regulation</keyword>
<dbReference type="SUPFAM" id="SSF47459">
    <property type="entry name" value="HLH, helix-loop-helix DNA-binding domain"/>
    <property type="match status" value="1"/>
</dbReference>
<feature type="domain" description="Plant bHLH transcription factor ACT-like" evidence="5">
    <location>
        <begin position="71"/>
        <end position="128"/>
    </location>
</feature>
<feature type="non-terminal residue" evidence="6">
    <location>
        <position position="130"/>
    </location>
</feature>
<dbReference type="GO" id="GO:0003700">
    <property type="term" value="F:DNA-binding transcription factor activity"/>
    <property type="evidence" value="ECO:0007669"/>
    <property type="project" value="TreeGrafter"/>
</dbReference>
<dbReference type="Pfam" id="PF22754">
    <property type="entry name" value="bHLH-TF_ACT-like_plant"/>
    <property type="match status" value="1"/>
</dbReference>
<gene>
    <name evidence="6" type="ORF">KI387_018322</name>
</gene>
<accession>A0AA38GL22</accession>
<reference evidence="6 7" key="1">
    <citation type="journal article" date="2021" name="Nat. Plants">
        <title>The Taxus genome provides insights into paclitaxel biosynthesis.</title>
        <authorList>
            <person name="Xiong X."/>
            <person name="Gou J."/>
            <person name="Liao Q."/>
            <person name="Li Y."/>
            <person name="Zhou Q."/>
            <person name="Bi G."/>
            <person name="Li C."/>
            <person name="Du R."/>
            <person name="Wang X."/>
            <person name="Sun T."/>
            <person name="Guo L."/>
            <person name="Liang H."/>
            <person name="Lu P."/>
            <person name="Wu Y."/>
            <person name="Zhang Z."/>
            <person name="Ro D.K."/>
            <person name="Shang Y."/>
            <person name="Huang S."/>
            <person name="Yan J."/>
        </authorList>
    </citation>
    <scope>NUCLEOTIDE SEQUENCE [LARGE SCALE GENOMIC DNA]</scope>
    <source>
        <strain evidence="6">Ta-2019</strain>
    </source>
</reference>
<comment type="caution">
    <text evidence="6">The sequence shown here is derived from an EMBL/GenBank/DDBJ whole genome shotgun (WGS) entry which is preliminary data.</text>
</comment>
<dbReference type="OMA" id="FHIRICC"/>
<dbReference type="InterPro" id="IPR051358">
    <property type="entry name" value="TF_AMS/ICE1/BHLH6-like"/>
</dbReference>
<proteinExistence type="predicted"/>
<evidence type="ECO:0000256" key="1">
    <source>
        <dbReference type="ARBA" id="ARBA00004123"/>
    </source>
</evidence>
<evidence type="ECO:0000256" key="3">
    <source>
        <dbReference type="ARBA" id="ARBA00023163"/>
    </source>
</evidence>
<dbReference type="AlphaFoldDB" id="A0AA38GL22"/>
<sequence>MDKASIIADAIKYIQDLQRQARDIKAEICALHSSTNNNECSSNSSCLTSATADVDDNTHQSQHVMCMALQIDISKMEEMTFHIRIYCEKAPRVLVHLTRALDSVSVQLLDVQNCNVTCFDGHVIITVIAK</sequence>
<protein>
    <recommendedName>
        <fullName evidence="5">Plant bHLH transcription factor ACT-like domain-containing protein</fullName>
    </recommendedName>
</protein>
<evidence type="ECO:0000256" key="2">
    <source>
        <dbReference type="ARBA" id="ARBA00023015"/>
    </source>
</evidence>
<dbReference type="EMBL" id="JAHRHJ020000003">
    <property type="protein sequence ID" value="KAH9323683.1"/>
    <property type="molecule type" value="Genomic_DNA"/>
</dbReference>
<dbReference type="GO" id="GO:0005634">
    <property type="term" value="C:nucleus"/>
    <property type="evidence" value="ECO:0007669"/>
    <property type="project" value="UniProtKB-SubCell"/>
</dbReference>
<dbReference type="Gene3D" id="4.10.280.10">
    <property type="entry name" value="Helix-loop-helix DNA-binding domain"/>
    <property type="match status" value="1"/>
</dbReference>
<keyword evidence="7" id="KW-1185">Reference proteome</keyword>
<dbReference type="InterPro" id="IPR054502">
    <property type="entry name" value="bHLH-TF_ACT-like_plant"/>
</dbReference>